<evidence type="ECO:0000256" key="4">
    <source>
        <dbReference type="ARBA" id="ARBA00022692"/>
    </source>
</evidence>
<dbReference type="InterPro" id="IPR027417">
    <property type="entry name" value="P-loop_NTPase"/>
</dbReference>
<dbReference type="EMBL" id="QSFP01000036">
    <property type="protein sequence ID" value="RHA62595.1"/>
    <property type="molecule type" value="Genomic_DNA"/>
</dbReference>
<keyword evidence="6" id="KW-0472">Membrane</keyword>
<dbReference type="Gene3D" id="3.40.50.300">
    <property type="entry name" value="P-loop containing nucleotide triphosphate hydrolases"/>
    <property type="match status" value="2"/>
</dbReference>
<evidence type="ECO:0000313" key="8">
    <source>
        <dbReference type="Proteomes" id="UP000284465"/>
    </source>
</evidence>
<keyword evidence="5" id="KW-1133">Transmembrane helix</keyword>
<comment type="similarity">
    <text evidence="2">Belongs to the VirD4/TraG family.</text>
</comment>
<comment type="caution">
    <text evidence="7">The sequence shown here is derived from an EMBL/GenBank/DDBJ whole genome shotgun (WGS) entry which is preliminary data.</text>
</comment>
<organism evidence="7 8">
    <name type="scientific">Roseburia intestinalis</name>
    <dbReference type="NCBI Taxonomy" id="166486"/>
    <lineage>
        <taxon>Bacteria</taxon>
        <taxon>Bacillati</taxon>
        <taxon>Bacillota</taxon>
        <taxon>Clostridia</taxon>
        <taxon>Lachnospirales</taxon>
        <taxon>Lachnospiraceae</taxon>
        <taxon>Roseburia</taxon>
    </lineage>
</organism>
<dbReference type="GO" id="GO:0005886">
    <property type="term" value="C:plasma membrane"/>
    <property type="evidence" value="ECO:0007669"/>
    <property type="project" value="UniProtKB-SubCell"/>
</dbReference>
<keyword evidence="3" id="KW-1003">Cell membrane</keyword>
<dbReference type="InterPro" id="IPR003688">
    <property type="entry name" value="TraG/VirD4"/>
</dbReference>
<gene>
    <name evidence="7" type="ORF">DW927_18670</name>
</gene>
<accession>A0A3R6D8Q7</accession>
<sequence>MERRKADVMAGMSRAQIVNTRNRILSQNIQMTLDTMHTDLNNNILVIGGSGSGKTYRFVKPQLMQMSSSFIITDPKGELYRDTSGFLKRNGYDVKVLNLLNEEEMLKSSHFNPFRYIQNEVDILKLITNLIANTTPKGSTSNDPFWEKAEGMLLQALFYYVWLEGVPENIWECKKENGEDDVKEILRRIHDPEITKIHNVRAVMELLKFAEVREDPRTGAKLDSTLDLIMKDLEKESPNHKAILNYNKSMRGAADTVRSIIISANARLAPVETEAVLSILDDDEIDIPLIGTRKTAIYCVIPDNDTTYNFLVGILYKMMFQRLYYEADFVHGGPLPVHVTFLLDEFDNVALPEDFLSLLSTMRSRNISSVIIIQDLSQIKTRYKDGEHEKIMANCDTMIYLGGNGPGTQKELSELMGKATIDKRTNGETLGKQGNSTRNYDVLGRELMFPDELRKIEGNKCILFIRGFDPVLDNKIESKKHPLWNLMCDAQKGELFDARIERLRKMKSNKQKNSIGFVDEAELAHLELLEKKEKKHYEDEKRVAELLGTELPETPQQYIFRLDYEELDQLAEQLKEAPAGKIVLDQELIQKAKEDVMQQVEFEAEKQAYIKQNQIDVREFQTPEEALAFSALKRKNFSNPQIKILLQLVREDTVGMDLDAILETFDSKMDMETIEMMTEMLL</sequence>
<evidence type="ECO:0000256" key="2">
    <source>
        <dbReference type="ARBA" id="ARBA00008806"/>
    </source>
</evidence>
<proteinExistence type="inferred from homology"/>
<dbReference type="PANTHER" id="PTHR37937:SF1">
    <property type="entry name" value="CONJUGATIVE TRANSFER: DNA TRANSPORT"/>
    <property type="match status" value="1"/>
</dbReference>
<evidence type="ECO:0000313" key="7">
    <source>
        <dbReference type="EMBL" id="RHA62595.1"/>
    </source>
</evidence>
<dbReference type="AlphaFoldDB" id="A0A3R6D8Q7"/>
<evidence type="ECO:0000256" key="1">
    <source>
        <dbReference type="ARBA" id="ARBA00004651"/>
    </source>
</evidence>
<dbReference type="InterPro" id="IPR051539">
    <property type="entry name" value="T4SS-coupling_protein"/>
</dbReference>
<name>A0A3R6D8Q7_9FIRM</name>
<dbReference type="SUPFAM" id="SSF52540">
    <property type="entry name" value="P-loop containing nucleoside triphosphate hydrolases"/>
    <property type="match status" value="1"/>
</dbReference>
<dbReference type="PANTHER" id="PTHR37937">
    <property type="entry name" value="CONJUGATIVE TRANSFER: DNA TRANSPORT"/>
    <property type="match status" value="1"/>
</dbReference>
<keyword evidence="4" id="KW-0812">Transmembrane</keyword>
<comment type="subcellular location">
    <subcellularLocation>
        <location evidence="1">Cell membrane</location>
        <topology evidence="1">Multi-pass membrane protein</topology>
    </subcellularLocation>
</comment>
<dbReference type="NCBIfam" id="NF045973">
    <property type="entry name" value="conju_CD1115"/>
    <property type="match status" value="1"/>
</dbReference>
<dbReference type="Proteomes" id="UP000284465">
    <property type="component" value="Unassembled WGS sequence"/>
</dbReference>
<dbReference type="CDD" id="cd01127">
    <property type="entry name" value="TrwB_TraG_TraD_VirD4"/>
    <property type="match status" value="2"/>
</dbReference>
<protein>
    <submittedName>
        <fullName evidence="7">Type IV secretory system conjugative DNA transfer family protein</fullName>
    </submittedName>
</protein>
<evidence type="ECO:0000256" key="3">
    <source>
        <dbReference type="ARBA" id="ARBA00022475"/>
    </source>
</evidence>
<evidence type="ECO:0000256" key="5">
    <source>
        <dbReference type="ARBA" id="ARBA00022989"/>
    </source>
</evidence>
<dbReference type="Pfam" id="PF02534">
    <property type="entry name" value="T4SS-DNA_transf"/>
    <property type="match status" value="1"/>
</dbReference>
<evidence type="ECO:0000256" key="6">
    <source>
        <dbReference type="ARBA" id="ARBA00023136"/>
    </source>
</evidence>
<reference evidence="7 8" key="1">
    <citation type="submission" date="2018-08" db="EMBL/GenBank/DDBJ databases">
        <title>A genome reference for cultivated species of the human gut microbiota.</title>
        <authorList>
            <person name="Zou Y."/>
            <person name="Xue W."/>
            <person name="Luo G."/>
        </authorList>
    </citation>
    <scope>NUCLEOTIDE SEQUENCE [LARGE SCALE GENOMIC DNA]</scope>
    <source>
        <strain evidence="7 8">AM43-11</strain>
    </source>
</reference>